<evidence type="ECO:0000256" key="5">
    <source>
        <dbReference type="HAMAP-Rule" id="MF_00532"/>
    </source>
</evidence>
<dbReference type="AlphaFoldDB" id="A0A1F7W6T5"/>
<dbReference type="GO" id="GO:0015935">
    <property type="term" value="C:small ribosomal subunit"/>
    <property type="evidence" value="ECO:0007669"/>
    <property type="project" value="TreeGrafter"/>
</dbReference>
<dbReference type="FunFam" id="3.30.230.10:FF:000001">
    <property type="entry name" value="30S ribosomal protein S9"/>
    <property type="match status" value="1"/>
</dbReference>
<dbReference type="InterPro" id="IPR023035">
    <property type="entry name" value="Ribosomal_uS9_bac/plastid"/>
</dbReference>
<protein>
    <recommendedName>
        <fullName evidence="4 5">Small ribosomal subunit protein uS9</fullName>
    </recommendedName>
</protein>
<accession>A0A1F7W6T5</accession>
<dbReference type="Gene3D" id="3.30.230.10">
    <property type="match status" value="1"/>
</dbReference>
<dbReference type="GO" id="GO:0006412">
    <property type="term" value="P:translation"/>
    <property type="evidence" value="ECO:0007669"/>
    <property type="project" value="UniProtKB-UniRule"/>
</dbReference>
<dbReference type="InterPro" id="IPR014721">
    <property type="entry name" value="Ribsml_uS5_D2-typ_fold_subgr"/>
</dbReference>
<dbReference type="SUPFAM" id="SSF54211">
    <property type="entry name" value="Ribosomal protein S5 domain 2-like"/>
    <property type="match status" value="1"/>
</dbReference>
<dbReference type="InterPro" id="IPR020574">
    <property type="entry name" value="Ribosomal_uS9_CS"/>
</dbReference>
<dbReference type="InterPro" id="IPR000754">
    <property type="entry name" value="Ribosomal_uS9"/>
</dbReference>
<comment type="caution">
    <text evidence="7">The sequence shown here is derived from an EMBL/GenBank/DDBJ whole genome shotgun (WGS) entry which is preliminary data.</text>
</comment>
<keyword evidence="3 5" id="KW-0687">Ribonucleoprotein</keyword>
<proteinExistence type="inferred from homology"/>
<evidence type="ECO:0000256" key="3">
    <source>
        <dbReference type="ARBA" id="ARBA00023274"/>
    </source>
</evidence>
<evidence type="ECO:0000256" key="4">
    <source>
        <dbReference type="ARBA" id="ARBA00035259"/>
    </source>
</evidence>
<dbReference type="GO" id="GO:0003723">
    <property type="term" value="F:RNA binding"/>
    <property type="evidence" value="ECO:0007669"/>
    <property type="project" value="TreeGrafter"/>
</dbReference>
<dbReference type="EMBL" id="MGFE01000020">
    <property type="protein sequence ID" value="OGL98502.1"/>
    <property type="molecule type" value="Genomic_DNA"/>
</dbReference>
<evidence type="ECO:0000313" key="7">
    <source>
        <dbReference type="EMBL" id="OGL98502.1"/>
    </source>
</evidence>
<gene>
    <name evidence="5" type="primary">rpsI</name>
    <name evidence="7" type="ORF">A2304_02305</name>
</gene>
<dbReference type="Proteomes" id="UP000176501">
    <property type="component" value="Unassembled WGS sequence"/>
</dbReference>
<dbReference type="PROSITE" id="PS00360">
    <property type="entry name" value="RIBOSOMAL_S9"/>
    <property type="match status" value="1"/>
</dbReference>
<evidence type="ECO:0000313" key="8">
    <source>
        <dbReference type="Proteomes" id="UP000176501"/>
    </source>
</evidence>
<sequence>MTETTTKYIKGLGRRKEASAQVRLIPGGTGKIEINGREMAEYFPLFTLQQSVNAPLIATGNEGKFDVSVRVSGGGIRGQADAVRLGIARALIDLNPDYRPALKKLGYLSRDARIRERKKYGHLGARRSPQWAKR</sequence>
<keyword evidence="2 5" id="KW-0689">Ribosomal protein</keyword>
<organism evidence="7 8">
    <name type="scientific">Candidatus Uhrbacteria bacterium RIFOXYB2_FULL_57_15</name>
    <dbReference type="NCBI Taxonomy" id="1802422"/>
    <lineage>
        <taxon>Bacteria</taxon>
        <taxon>Candidatus Uhriibacteriota</taxon>
    </lineage>
</organism>
<evidence type="ECO:0000256" key="1">
    <source>
        <dbReference type="ARBA" id="ARBA00005251"/>
    </source>
</evidence>
<name>A0A1F7W6T5_9BACT</name>
<dbReference type="Pfam" id="PF00380">
    <property type="entry name" value="Ribosomal_S9"/>
    <property type="match status" value="1"/>
</dbReference>
<dbReference type="InterPro" id="IPR020568">
    <property type="entry name" value="Ribosomal_Su5_D2-typ_SF"/>
</dbReference>
<dbReference type="PANTHER" id="PTHR21569">
    <property type="entry name" value="RIBOSOMAL PROTEIN S9"/>
    <property type="match status" value="1"/>
</dbReference>
<dbReference type="NCBIfam" id="NF001099">
    <property type="entry name" value="PRK00132.1"/>
    <property type="match status" value="1"/>
</dbReference>
<dbReference type="GO" id="GO:0005737">
    <property type="term" value="C:cytoplasm"/>
    <property type="evidence" value="ECO:0007669"/>
    <property type="project" value="UniProtKB-ARBA"/>
</dbReference>
<reference evidence="7 8" key="1">
    <citation type="journal article" date="2016" name="Nat. Commun.">
        <title>Thousands of microbial genomes shed light on interconnected biogeochemical processes in an aquifer system.</title>
        <authorList>
            <person name="Anantharaman K."/>
            <person name="Brown C.T."/>
            <person name="Hug L.A."/>
            <person name="Sharon I."/>
            <person name="Castelle C.J."/>
            <person name="Probst A.J."/>
            <person name="Thomas B.C."/>
            <person name="Singh A."/>
            <person name="Wilkins M.J."/>
            <person name="Karaoz U."/>
            <person name="Brodie E.L."/>
            <person name="Williams K.H."/>
            <person name="Hubbard S.S."/>
            <person name="Banfield J.F."/>
        </authorList>
    </citation>
    <scope>NUCLEOTIDE SEQUENCE [LARGE SCALE GENOMIC DNA]</scope>
</reference>
<dbReference type="PANTHER" id="PTHR21569:SF1">
    <property type="entry name" value="SMALL RIBOSOMAL SUBUNIT PROTEIN US9M"/>
    <property type="match status" value="1"/>
</dbReference>
<dbReference type="GO" id="GO:0003735">
    <property type="term" value="F:structural constituent of ribosome"/>
    <property type="evidence" value="ECO:0007669"/>
    <property type="project" value="InterPro"/>
</dbReference>
<evidence type="ECO:0000256" key="6">
    <source>
        <dbReference type="RuleBase" id="RU003815"/>
    </source>
</evidence>
<comment type="similarity">
    <text evidence="1 5 6">Belongs to the universal ribosomal protein uS9 family.</text>
</comment>
<evidence type="ECO:0000256" key="2">
    <source>
        <dbReference type="ARBA" id="ARBA00022980"/>
    </source>
</evidence>
<dbReference type="HAMAP" id="MF_00532_B">
    <property type="entry name" value="Ribosomal_uS9_B"/>
    <property type="match status" value="1"/>
</dbReference>